<name>A0A2R5H088_9STRA</name>
<dbReference type="AlphaFoldDB" id="A0A2R5H088"/>
<keyword evidence="2" id="KW-1185">Reference proteome</keyword>
<gene>
    <name evidence="1" type="ORF">FCC1311_099472</name>
</gene>
<organism evidence="1 2">
    <name type="scientific">Hondaea fermentalgiana</name>
    <dbReference type="NCBI Taxonomy" id="2315210"/>
    <lineage>
        <taxon>Eukaryota</taxon>
        <taxon>Sar</taxon>
        <taxon>Stramenopiles</taxon>
        <taxon>Bigyra</taxon>
        <taxon>Labyrinthulomycetes</taxon>
        <taxon>Thraustochytrida</taxon>
        <taxon>Thraustochytriidae</taxon>
        <taxon>Hondaea</taxon>
    </lineage>
</organism>
<proteinExistence type="predicted"/>
<sequence length="235" mass="26316">MTAGLGAVVDVHRPERLYWPADSPVAPPAAGGGGPEVRLVRPGSVFKLLDETVEVVRIHTSPTLHDRPGDVHVGYRFRETGLLFTGDSMYPIDLDADTNPQYVDKAVQDEMNLLRSTLPTNTFIASGHPLAPYELLFPLILDPQQGKWPFHYNALRLFNIYPKLPKPPQFVAARDRKAKTSSAVLPAMGDVPLLQDLRSDEESFDDLDIVHCRRRLLHALIKETVIEEKRARVKL</sequence>
<evidence type="ECO:0000313" key="2">
    <source>
        <dbReference type="Proteomes" id="UP000241890"/>
    </source>
</evidence>
<dbReference type="InParanoid" id="A0A2R5H088"/>
<dbReference type="SUPFAM" id="SSF56281">
    <property type="entry name" value="Metallo-hydrolase/oxidoreductase"/>
    <property type="match status" value="1"/>
</dbReference>
<dbReference type="EMBL" id="BEYU01000166">
    <property type="protein sequence ID" value="GBG33724.1"/>
    <property type="molecule type" value="Genomic_DNA"/>
</dbReference>
<evidence type="ECO:0000313" key="1">
    <source>
        <dbReference type="EMBL" id="GBG33724.1"/>
    </source>
</evidence>
<dbReference type="Proteomes" id="UP000241890">
    <property type="component" value="Unassembled WGS sequence"/>
</dbReference>
<dbReference type="InterPro" id="IPR036866">
    <property type="entry name" value="RibonucZ/Hydroxyglut_hydro"/>
</dbReference>
<reference evidence="1 2" key="1">
    <citation type="submission" date="2017-12" db="EMBL/GenBank/DDBJ databases">
        <title>Sequencing, de novo assembly and annotation of complete genome of a new Thraustochytrid species, strain FCC1311.</title>
        <authorList>
            <person name="Sedici K."/>
            <person name="Godart F."/>
            <person name="Aiese Cigliano R."/>
            <person name="Sanseverino W."/>
            <person name="Barakat M."/>
            <person name="Ortet P."/>
            <person name="Marechal E."/>
            <person name="Cagnac O."/>
            <person name="Amato A."/>
        </authorList>
    </citation>
    <scope>NUCLEOTIDE SEQUENCE [LARGE SCALE GENOMIC DNA]</scope>
</reference>
<accession>A0A2R5H088</accession>
<comment type="caution">
    <text evidence="1">The sequence shown here is derived from an EMBL/GenBank/DDBJ whole genome shotgun (WGS) entry which is preliminary data.</text>
</comment>
<protein>
    <submittedName>
        <fullName evidence="1">Uncharacterized protein</fullName>
    </submittedName>
</protein>